<evidence type="ECO:0000256" key="4">
    <source>
        <dbReference type="ARBA" id="ARBA00022519"/>
    </source>
</evidence>
<dbReference type="PANTHER" id="PTHR35011:SF4">
    <property type="entry name" value="SLL1102 PROTEIN"/>
    <property type="match status" value="1"/>
</dbReference>
<evidence type="ECO:0000256" key="3">
    <source>
        <dbReference type="ARBA" id="ARBA00022475"/>
    </source>
</evidence>
<dbReference type="InterPro" id="IPR007387">
    <property type="entry name" value="TRAP_DctQ"/>
</dbReference>
<keyword evidence="6 9" id="KW-1133">Transmembrane helix</keyword>
<dbReference type="InterPro" id="IPR055348">
    <property type="entry name" value="DctQ"/>
</dbReference>
<dbReference type="RefSeq" id="WP_353474202.1">
    <property type="nucleotide sequence ID" value="NZ_CP123385.1"/>
</dbReference>
<evidence type="ECO:0000256" key="9">
    <source>
        <dbReference type="RuleBase" id="RU369079"/>
    </source>
</evidence>
<dbReference type="AlphaFoldDB" id="A0AAU8AMK2"/>
<dbReference type="GO" id="GO:0005886">
    <property type="term" value="C:plasma membrane"/>
    <property type="evidence" value="ECO:0007669"/>
    <property type="project" value="UniProtKB-SubCell"/>
</dbReference>
<feature type="transmembrane region" description="Helical" evidence="9">
    <location>
        <begin position="50"/>
        <end position="67"/>
    </location>
</feature>
<protein>
    <recommendedName>
        <fullName evidence="9">TRAP transporter small permease protein</fullName>
    </recommendedName>
</protein>
<keyword evidence="4 9" id="KW-0997">Cell inner membrane</keyword>
<dbReference type="GO" id="GO:0022857">
    <property type="term" value="F:transmembrane transporter activity"/>
    <property type="evidence" value="ECO:0007669"/>
    <property type="project" value="UniProtKB-UniRule"/>
</dbReference>
<dbReference type="EMBL" id="CP123385">
    <property type="protein sequence ID" value="XCC95360.1"/>
    <property type="molecule type" value="Genomic_DNA"/>
</dbReference>
<keyword evidence="2 9" id="KW-0813">Transport</keyword>
<evidence type="ECO:0000256" key="6">
    <source>
        <dbReference type="ARBA" id="ARBA00022989"/>
    </source>
</evidence>
<evidence type="ECO:0000256" key="1">
    <source>
        <dbReference type="ARBA" id="ARBA00004429"/>
    </source>
</evidence>
<keyword evidence="7 9" id="KW-0472">Membrane</keyword>
<accession>A0AAU8AMK2</accession>
<keyword evidence="5 9" id="KW-0812">Transmembrane</keyword>
<evidence type="ECO:0000259" key="10">
    <source>
        <dbReference type="Pfam" id="PF04290"/>
    </source>
</evidence>
<comment type="similarity">
    <text evidence="8 9">Belongs to the TRAP transporter small permease family.</text>
</comment>
<reference evidence="11" key="1">
    <citation type="submission" date="2023-02" db="EMBL/GenBank/DDBJ databases">
        <title>Description and genomic characterization of Salipiger bruguierae sp. nov., isolated from the sediment of mangrove plant Bruguiera sexangula.</title>
        <authorList>
            <person name="Long M."/>
        </authorList>
    </citation>
    <scope>NUCLEOTIDE SEQUENCE</scope>
    <source>
        <strain evidence="11">H15</strain>
    </source>
</reference>
<evidence type="ECO:0000256" key="8">
    <source>
        <dbReference type="ARBA" id="ARBA00038436"/>
    </source>
</evidence>
<evidence type="ECO:0000313" key="11">
    <source>
        <dbReference type="EMBL" id="XCC95360.1"/>
    </source>
</evidence>
<comment type="function">
    <text evidence="9">Part of the tripartite ATP-independent periplasmic (TRAP) transport system.</text>
</comment>
<dbReference type="PANTHER" id="PTHR35011">
    <property type="entry name" value="2,3-DIKETO-L-GULONATE TRAP TRANSPORTER SMALL PERMEASE PROTEIN YIAM"/>
    <property type="match status" value="1"/>
</dbReference>
<dbReference type="Pfam" id="PF04290">
    <property type="entry name" value="DctQ"/>
    <property type="match status" value="1"/>
</dbReference>
<sequence>MNLIPRMDRLVLKIGDISSLSFLLCLILTLKEVFWRYALGAPSTWAQDATAMLCAIGFSFGGAYAMAENKHIKVTVCYDLFPKPLKTLCDKFGLLIGALYLAALGYGLGGLMFSAVFRFPNGEWSPESTVVPPYLPIPSVTKTTLFAGAVLFCVVTTVKLLADKKDRTDDV</sequence>
<evidence type="ECO:0000256" key="5">
    <source>
        <dbReference type="ARBA" id="ARBA00022692"/>
    </source>
</evidence>
<evidence type="ECO:0000256" key="7">
    <source>
        <dbReference type="ARBA" id="ARBA00023136"/>
    </source>
</evidence>
<feature type="transmembrane region" description="Helical" evidence="9">
    <location>
        <begin position="92"/>
        <end position="117"/>
    </location>
</feature>
<comment type="subunit">
    <text evidence="9">The complex comprises the extracytoplasmic solute receptor protein and the two transmembrane proteins.</text>
</comment>
<feature type="transmembrane region" description="Helical" evidence="9">
    <location>
        <begin position="143"/>
        <end position="162"/>
    </location>
</feature>
<evidence type="ECO:0000256" key="2">
    <source>
        <dbReference type="ARBA" id="ARBA00022448"/>
    </source>
</evidence>
<name>A0AAU8AMK2_9RHOB</name>
<feature type="domain" description="Tripartite ATP-independent periplasmic transporters DctQ component" evidence="10">
    <location>
        <begin position="27"/>
        <end position="160"/>
    </location>
</feature>
<feature type="transmembrane region" description="Helical" evidence="9">
    <location>
        <begin position="12"/>
        <end position="30"/>
    </location>
</feature>
<organism evidence="11">
    <name type="scientific">Alloyangia sp. H15</name>
    <dbReference type="NCBI Taxonomy" id="3029062"/>
    <lineage>
        <taxon>Bacteria</taxon>
        <taxon>Pseudomonadati</taxon>
        <taxon>Pseudomonadota</taxon>
        <taxon>Alphaproteobacteria</taxon>
        <taxon>Rhodobacterales</taxon>
        <taxon>Roseobacteraceae</taxon>
        <taxon>Alloyangia</taxon>
    </lineage>
</organism>
<proteinExistence type="inferred from homology"/>
<comment type="subcellular location">
    <subcellularLocation>
        <location evidence="1 9">Cell inner membrane</location>
        <topology evidence="1 9">Multi-pass membrane protein</topology>
    </subcellularLocation>
</comment>
<keyword evidence="3" id="KW-1003">Cell membrane</keyword>
<gene>
    <name evidence="11" type="ORF">PVT71_19930</name>
</gene>